<evidence type="ECO:0000259" key="6">
    <source>
        <dbReference type="PROSITE" id="PS50850"/>
    </source>
</evidence>
<dbReference type="RefSeq" id="XP_019850717.1">
    <property type="nucleotide sequence ID" value="XM_019995158.1"/>
</dbReference>
<feature type="transmembrane region" description="Helical" evidence="5">
    <location>
        <begin position="345"/>
        <end position="362"/>
    </location>
</feature>
<evidence type="ECO:0000256" key="2">
    <source>
        <dbReference type="ARBA" id="ARBA00022692"/>
    </source>
</evidence>
<accession>A0AAN0J1V1</accession>
<reference evidence="8" key="1">
    <citation type="journal article" date="2010" name="Nature">
        <title>The Amphimedon queenslandica genome and the evolution of animal complexity.</title>
        <authorList>
            <person name="Srivastava M."/>
            <person name="Simakov O."/>
            <person name="Chapman J."/>
            <person name="Fahey B."/>
            <person name="Gauthier M.E."/>
            <person name="Mitros T."/>
            <person name="Richards G.S."/>
            <person name="Conaco C."/>
            <person name="Dacre M."/>
            <person name="Hellsten U."/>
            <person name="Larroux C."/>
            <person name="Putnam N.H."/>
            <person name="Stanke M."/>
            <person name="Adamska M."/>
            <person name="Darling A."/>
            <person name="Degnan S.M."/>
            <person name="Oakley T.H."/>
            <person name="Plachetzki D.C."/>
            <person name="Zhai Y."/>
            <person name="Adamski M."/>
            <person name="Calcino A."/>
            <person name="Cummins S.F."/>
            <person name="Goodstein D.M."/>
            <person name="Harris C."/>
            <person name="Jackson D.J."/>
            <person name="Leys S.P."/>
            <person name="Shu S."/>
            <person name="Woodcroft B.J."/>
            <person name="Vervoort M."/>
            <person name="Kosik K.S."/>
            <person name="Manning G."/>
            <person name="Degnan B.M."/>
            <person name="Rokhsar D.S."/>
        </authorList>
    </citation>
    <scope>NUCLEOTIDE SEQUENCE [LARGE SCALE GENOMIC DNA]</scope>
</reference>
<feature type="transmembrane region" description="Helical" evidence="5">
    <location>
        <begin position="374"/>
        <end position="395"/>
    </location>
</feature>
<keyword evidence="4 5" id="KW-0472">Membrane</keyword>
<feature type="transmembrane region" description="Helical" evidence="5">
    <location>
        <begin position="178"/>
        <end position="195"/>
    </location>
</feature>
<dbReference type="CDD" id="cd17317">
    <property type="entry name" value="MFS_SLC22"/>
    <property type="match status" value="1"/>
</dbReference>
<dbReference type="KEGG" id="aqu:100641968"/>
<comment type="subcellular location">
    <subcellularLocation>
        <location evidence="1">Membrane</location>
        <topology evidence="1">Multi-pass membrane protein</topology>
    </subcellularLocation>
</comment>
<dbReference type="Proteomes" id="UP000007879">
    <property type="component" value="Unassembled WGS sequence"/>
</dbReference>
<dbReference type="InterPro" id="IPR020846">
    <property type="entry name" value="MFS_dom"/>
</dbReference>
<feature type="transmembrane region" description="Helical" evidence="5">
    <location>
        <begin position="201"/>
        <end position="222"/>
    </location>
</feature>
<dbReference type="GO" id="GO:0022857">
    <property type="term" value="F:transmembrane transporter activity"/>
    <property type="evidence" value="ECO:0007669"/>
    <property type="project" value="InterPro"/>
</dbReference>
<feature type="transmembrane region" description="Helical" evidence="5">
    <location>
        <begin position="494"/>
        <end position="514"/>
    </location>
</feature>
<dbReference type="GeneID" id="100641968"/>
<keyword evidence="8" id="KW-1185">Reference proteome</keyword>
<feature type="transmembrane region" description="Helical" evidence="5">
    <location>
        <begin position="466"/>
        <end position="488"/>
    </location>
</feature>
<feature type="transmembrane region" description="Helical" evidence="5">
    <location>
        <begin position="24"/>
        <end position="45"/>
    </location>
</feature>
<proteinExistence type="predicted"/>
<dbReference type="SUPFAM" id="SSF103473">
    <property type="entry name" value="MFS general substrate transporter"/>
    <property type="match status" value="1"/>
</dbReference>
<sequence length="530" mass="58382">MTVVGRAVDTGLNGSRELVSYPGYVVYNISMLLTTPIHYLVTCWRKMNFEEGLKEAGYFGRYQKKLLLILFLFQFICPAIILSITYIGMSPEWVCTSERNNNTSLHFSPDKRCHYFEGEPHNCTPSYEEGFYTIAEEWNLICSRSHLINLTQSGFFFGFLVGAFVLGKLADSIGRRKVTIMILVCGAIVMMLNALSPSLTLFAICRFVAGFLFAGVMAFYVLASEIVGPGQRGLVSVGTSLMFALGFVFLSFIAYVIQDWRRLMIFVSLLYIPFLTMYRSIPESPRWLLTIQEEVKARRILIDIARTNKKTLPSDFSLKCASSSGDQPSAGLIALFRHRVLFRRTLIMAFIWFTVCMVYYGLSLGVGSLSSNLYISFSLSGLVEVPSNLVAYVILDKLGRKWSNIITLALGGTAALGCSFVQITGINSGGSLQMALALLGKFSISASFCVLFAYTPELYSTDVRNLGIALCNVLARFGGIIAPVVILLDESGAGLSMLVMGMLSVTAALLGLGVPETFNAPLPNTIHDIK</sequence>
<evidence type="ECO:0000313" key="8">
    <source>
        <dbReference type="Proteomes" id="UP000007879"/>
    </source>
</evidence>
<keyword evidence="3 5" id="KW-1133">Transmembrane helix</keyword>
<organism evidence="7 8">
    <name type="scientific">Amphimedon queenslandica</name>
    <name type="common">Sponge</name>
    <dbReference type="NCBI Taxonomy" id="400682"/>
    <lineage>
        <taxon>Eukaryota</taxon>
        <taxon>Metazoa</taxon>
        <taxon>Porifera</taxon>
        <taxon>Demospongiae</taxon>
        <taxon>Heteroscleromorpha</taxon>
        <taxon>Haplosclerida</taxon>
        <taxon>Niphatidae</taxon>
        <taxon>Amphimedon</taxon>
    </lineage>
</organism>
<protein>
    <recommendedName>
        <fullName evidence="6">Major facilitator superfamily (MFS) profile domain-containing protein</fullName>
    </recommendedName>
</protein>
<evidence type="ECO:0000256" key="5">
    <source>
        <dbReference type="SAM" id="Phobius"/>
    </source>
</evidence>
<dbReference type="InterPro" id="IPR011701">
    <property type="entry name" value="MFS"/>
</dbReference>
<evidence type="ECO:0000256" key="1">
    <source>
        <dbReference type="ARBA" id="ARBA00004141"/>
    </source>
</evidence>
<feature type="domain" description="Major facilitator superfamily (MFS) profile" evidence="6">
    <location>
        <begin position="66"/>
        <end position="519"/>
    </location>
</feature>
<dbReference type="Pfam" id="PF07690">
    <property type="entry name" value="MFS_1"/>
    <property type="match status" value="1"/>
</dbReference>
<feature type="transmembrane region" description="Helical" evidence="5">
    <location>
        <begin position="263"/>
        <end position="281"/>
    </location>
</feature>
<dbReference type="PROSITE" id="PS50850">
    <property type="entry name" value="MFS"/>
    <property type="match status" value="1"/>
</dbReference>
<feature type="transmembrane region" description="Helical" evidence="5">
    <location>
        <begin position="147"/>
        <end position="166"/>
    </location>
</feature>
<dbReference type="PANTHER" id="PTHR24064">
    <property type="entry name" value="SOLUTE CARRIER FAMILY 22 MEMBER"/>
    <property type="match status" value="1"/>
</dbReference>
<reference evidence="7" key="2">
    <citation type="submission" date="2024-06" db="UniProtKB">
        <authorList>
            <consortium name="EnsemblMetazoa"/>
        </authorList>
    </citation>
    <scope>IDENTIFICATION</scope>
</reference>
<dbReference type="GO" id="GO:0016020">
    <property type="term" value="C:membrane"/>
    <property type="evidence" value="ECO:0007669"/>
    <property type="project" value="UniProtKB-SubCell"/>
</dbReference>
<dbReference type="Gene3D" id="1.20.1250.20">
    <property type="entry name" value="MFS general substrate transporter like domains"/>
    <property type="match status" value="1"/>
</dbReference>
<dbReference type="EnsemblMetazoa" id="XM_019995158.1">
    <property type="protein sequence ID" value="XP_019850717.1"/>
    <property type="gene ID" value="LOC100641968"/>
</dbReference>
<dbReference type="InterPro" id="IPR036259">
    <property type="entry name" value="MFS_trans_sf"/>
</dbReference>
<name>A0AAN0J1V1_AMPQE</name>
<feature type="transmembrane region" description="Helical" evidence="5">
    <location>
        <begin position="234"/>
        <end position="257"/>
    </location>
</feature>
<evidence type="ECO:0000313" key="7">
    <source>
        <dbReference type="EnsemblMetazoa" id="XP_019850717.1"/>
    </source>
</evidence>
<feature type="transmembrane region" description="Helical" evidence="5">
    <location>
        <begin position="435"/>
        <end position="454"/>
    </location>
</feature>
<evidence type="ECO:0000256" key="4">
    <source>
        <dbReference type="ARBA" id="ARBA00023136"/>
    </source>
</evidence>
<feature type="transmembrane region" description="Helical" evidence="5">
    <location>
        <begin position="402"/>
        <end position="423"/>
    </location>
</feature>
<dbReference type="AlphaFoldDB" id="A0AAN0J1V1"/>
<keyword evidence="2 5" id="KW-0812">Transmembrane</keyword>
<evidence type="ECO:0000256" key="3">
    <source>
        <dbReference type="ARBA" id="ARBA00022989"/>
    </source>
</evidence>
<feature type="transmembrane region" description="Helical" evidence="5">
    <location>
        <begin position="66"/>
        <end position="89"/>
    </location>
</feature>